<dbReference type="GO" id="GO:0008270">
    <property type="term" value="F:zinc ion binding"/>
    <property type="evidence" value="ECO:0007669"/>
    <property type="project" value="UniProtKB-KW"/>
</dbReference>
<feature type="region of interest" description="Disordered" evidence="2">
    <location>
        <begin position="52"/>
        <end position="71"/>
    </location>
</feature>
<gene>
    <name evidence="4" type="ORF">Nepgr_024663</name>
</gene>
<evidence type="ECO:0000256" key="2">
    <source>
        <dbReference type="SAM" id="MobiDB-lite"/>
    </source>
</evidence>
<dbReference type="SMART" id="SM00184">
    <property type="entry name" value="RING"/>
    <property type="match status" value="1"/>
</dbReference>
<dbReference type="SUPFAM" id="SSF57850">
    <property type="entry name" value="RING/U-box"/>
    <property type="match status" value="1"/>
</dbReference>
<keyword evidence="1" id="KW-0863">Zinc-finger</keyword>
<feature type="region of interest" description="Disordered" evidence="2">
    <location>
        <begin position="204"/>
        <end position="245"/>
    </location>
</feature>
<keyword evidence="1" id="KW-0862">Zinc</keyword>
<feature type="region of interest" description="Disordered" evidence="2">
    <location>
        <begin position="1"/>
        <end position="43"/>
    </location>
</feature>
<dbReference type="PROSITE" id="PS50089">
    <property type="entry name" value="ZF_RING_2"/>
    <property type="match status" value="1"/>
</dbReference>
<evidence type="ECO:0000313" key="5">
    <source>
        <dbReference type="Proteomes" id="UP001279734"/>
    </source>
</evidence>
<evidence type="ECO:0000259" key="3">
    <source>
        <dbReference type="PROSITE" id="PS50089"/>
    </source>
</evidence>
<comment type="caution">
    <text evidence="4">The sequence shown here is derived from an EMBL/GenBank/DDBJ whole genome shotgun (WGS) entry which is preliminary data.</text>
</comment>
<dbReference type="InterPro" id="IPR013083">
    <property type="entry name" value="Znf_RING/FYVE/PHD"/>
</dbReference>
<sequence length="617" mass="67190">MGSGSSKSRRLGESGGGAACSSSLSQSLPASAGGSRRMSRSRSSFRTSCLGFSSHTHDSDDDDEASNHYDEESCRLGLDPRIYRVESEPDDCCQKLKVEPPDEIPCASSNIELGEWGQASGADSITRADDSSTRASSAQSLNRSNRFLSRFSFVPGSVSFRLSRATSIGSEGAYPVSPMCITVSNNEDDLHLCSGCPTGLVNRNENQQASSGHSSSLSGTSPRSGYDDPSVNSQLNNPVSRLPNSSQDCQILSEQDLVGDCNTSMSDAFLCSLRSPTETDSLNTRTVDHRTGARESMDRSVRFSRTLSVGRLRGRGLGRSSFSDLAFSPLQHGRELRNTNQNGGRQAHVGETRIVVSDENATSALTSSGYSVSSMSGTLYSSQNNDVDTSQTREARYNDLLEHRSNFLERQRRMRSQVRALQRLGSRFENLSGHERSCILSGEHRTGRCTCHVNTRDSNLNDDSSTRASISRIVMLAEALFEVLDEIHQQSVVLSSQPSVSAIGSVPAPNEVVDSLPVKIYTEPTKFQNEEVSQCYICLVEYEEGDDMRILPCHHEFHRLCVDKWLKEIHRVCPLCHHKLARASWALICAGLAVRLLLAVAGGCDLDGGSVDSGMEV</sequence>
<accession>A0AAD3T3P7</accession>
<feature type="domain" description="RING-type" evidence="3">
    <location>
        <begin position="535"/>
        <end position="577"/>
    </location>
</feature>
<dbReference type="Proteomes" id="UP001279734">
    <property type="component" value="Unassembled WGS sequence"/>
</dbReference>
<feature type="compositionally biased region" description="Low complexity" evidence="2">
    <location>
        <begin position="210"/>
        <end position="224"/>
    </location>
</feature>
<organism evidence="4 5">
    <name type="scientific">Nepenthes gracilis</name>
    <name type="common">Slender pitcher plant</name>
    <dbReference type="NCBI Taxonomy" id="150966"/>
    <lineage>
        <taxon>Eukaryota</taxon>
        <taxon>Viridiplantae</taxon>
        <taxon>Streptophyta</taxon>
        <taxon>Embryophyta</taxon>
        <taxon>Tracheophyta</taxon>
        <taxon>Spermatophyta</taxon>
        <taxon>Magnoliopsida</taxon>
        <taxon>eudicotyledons</taxon>
        <taxon>Gunneridae</taxon>
        <taxon>Pentapetalae</taxon>
        <taxon>Caryophyllales</taxon>
        <taxon>Nepenthaceae</taxon>
        <taxon>Nepenthes</taxon>
    </lineage>
</organism>
<dbReference type="Gene3D" id="3.30.40.10">
    <property type="entry name" value="Zinc/RING finger domain, C3HC4 (zinc finger)"/>
    <property type="match status" value="1"/>
</dbReference>
<keyword evidence="5" id="KW-1185">Reference proteome</keyword>
<dbReference type="AlphaFoldDB" id="A0AAD3T3P7"/>
<proteinExistence type="predicted"/>
<protein>
    <recommendedName>
        <fullName evidence="3">RING-type domain-containing protein</fullName>
    </recommendedName>
</protein>
<dbReference type="FunFam" id="3.30.40.10:FF:000388">
    <property type="entry name" value="Putative RING zinc finger domain superfamily protein"/>
    <property type="match status" value="1"/>
</dbReference>
<reference evidence="4" key="1">
    <citation type="submission" date="2023-05" db="EMBL/GenBank/DDBJ databases">
        <title>Nepenthes gracilis genome sequencing.</title>
        <authorList>
            <person name="Fukushima K."/>
        </authorList>
    </citation>
    <scope>NUCLEOTIDE SEQUENCE</scope>
    <source>
        <strain evidence="4">SING2019-196</strain>
    </source>
</reference>
<feature type="compositionally biased region" description="Polar residues" evidence="2">
    <location>
        <begin position="230"/>
        <end position="245"/>
    </location>
</feature>
<dbReference type="PANTHER" id="PTHR47531:SF2">
    <property type="entry name" value="RING_U-BOX SUPERFAMILY PROTEIN"/>
    <property type="match status" value="1"/>
</dbReference>
<evidence type="ECO:0000313" key="4">
    <source>
        <dbReference type="EMBL" id="GMH22820.1"/>
    </source>
</evidence>
<name>A0AAD3T3P7_NEPGR</name>
<keyword evidence="1" id="KW-0479">Metal-binding</keyword>
<feature type="compositionally biased region" description="Low complexity" evidence="2">
    <location>
        <begin position="19"/>
        <end position="43"/>
    </location>
</feature>
<dbReference type="InterPro" id="IPR001841">
    <property type="entry name" value="Znf_RING"/>
</dbReference>
<evidence type="ECO:0000256" key="1">
    <source>
        <dbReference type="PROSITE-ProRule" id="PRU00175"/>
    </source>
</evidence>
<dbReference type="PANTHER" id="PTHR47531">
    <property type="entry name" value="RING/U-BOX SUPERFAMILY PROTEIN"/>
    <property type="match status" value="1"/>
</dbReference>
<dbReference type="Pfam" id="PF13639">
    <property type="entry name" value="zf-RING_2"/>
    <property type="match status" value="1"/>
</dbReference>
<dbReference type="EMBL" id="BSYO01000025">
    <property type="protein sequence ID" value="GMH22820.1"/>
    <property type="molecule type" value="Genomic_DNA"/>
</dbReference>